<dbReference type="EMBL" id="LNJB01000001">
    <property type="protein sequence ID" value="KYC55384.1"/>
    <property type="molecule type" value="Genomic_DNA"/>
</dbReference>
<evidence type="ECO:0000313" key="5">
    <source>
        <dbReference type="Proteomes" id="UP000092420"/>
    </source>
</evidence>
<dbReference type="EC" id="1.5.1.40" evidence="4"/>
<dbReference type="GO" id="GO:0005886">
    <property type="term" value="C:plasma membrane"/>
    <property type="evidence" value="ECO:0007669"/>
    <property type="project" value="TreeGrafter"/>
</dbReference>
<dbReference type="Gene3D" id="3.40.50.720">
    <property type="entry name" value="NAD(P)-binding Rossmann-like Domain"/>
    <property type="match status" value="1"/>
</dbReference>
<dbReference type="InterPro" id="IPR036291">
    <property type="entry name" value="NAD(P)-bd_dom_sf"/>
</dbReference>
<dbReference type="NCBIfam" id="TIGR01915">
    <property type="entry name" value="npdG"/>
    <property type="match status" value="1"/>
</dbReference>
<protein>
    <submittedName>
        <fullName evidence="4">8-hydroxy-5-deazaflavin:NADPH oxidoreductase</fullName>
        <ecNumber evidence="4">1.5.1.40</ecNumber>
    </submittedName>
</protein>
<dbReference type="InterPro" id="IPR051267">
    <property type="entry name" value="STEAP_metalloreductase"/>
</dbReference>
<evidence type="ECO:0000313" key="4">
    <source>
        <dbReference type="EMBL" id="KYC57807.1"/>
    </source>
</evidence>
<dbReference type="GO" id="GO:0050661">
    <property type="term" value="F:NADP binding"/>
    <property type="evidence" value="ECO:0007669"/>
    <property type="project" value="InterPro"/>
</dbReference>
<dbReference type="GO" id="GO:0052851">
    <property type="term" value="F:ferric-chelate reductase (NADPH) activity"/>
    <property type="evidence" value="ECO:0007669"/>
    <property type="project" value="TreeGrafter"/>
</dbReference>
<evidence type="ECO:0000313" key="3">
    <source>
        <dbReference type="EMBL" id="KYC55384.1"/>
    </source>
</evidence>
<accession>A0A150JEW9</accession>
<dbReference type="GO" id="GO:0006740">
    <property type="term" value="P:NADPH regeneration"/>
    <property type="evidence" value="ECO:0007669"/>
    <property type="project" value="InterPro"/>
</dbReference>
<dbReference type="Pfam" id="PF03807">
    <property type="entry name" value="F420_oxidored"/>
    <property type="match status" value="1"/>
</dbReference>
<proteinExistence type="predicted"/>
<evidence type="ECO:0000259" key="2">
    <source>
        <dbReference type="Pfam" id="PF03807"/>
    </source>
</evidence>
<dbReference type="SUPFAM" id="SSF51735">
    <property type="entry name" value="NAD(P)-binding Rossmann-fold domains"/>
    <property type="match status" value="1"/>
</dbReference>
<reference evidence="4 5" key="1">
    <citation type="journal article" date="2016" name="ISME J.">
        <title>Chasing the elusive Euryarchaeota class WSA2: genomes reveal a uniquely fastidious methyl-reducing methanogen.</title>
        <authorList>
            <person name="Nobu M.K."/>
            <person name="Narihiro T."/>
            <person name="Kuroda K."/>
            <person name="Mei R."/>
            <person name="Liu W.T."/>
        </authorList>
    </citation>
    <scope>NUCLEOTIDE SEQUENCE [LARGE SCALE GENOMIC DNA]</scope>
    <source>
        <strain evidence="3">ADurb1013_Bin02101</strain>
        <strain evidence="4">ADurb1213_Bin02801</strain>
    </source>
</reference>
<dbReference type="PANTHER" id="PTHR14239">
    <property type="entry name" value="DUDULIN-RELATED"/>
    <property type="match status" value="1"/>
</dbReference>
<sequence>MKKIAIIGGTGGQGTGLALRWARVGHEIFIGSREESKACSCADNLKAICIDVACTLLEIEKSDIQSIKERVPEAKISGFDNLEAAKKADIIVISVPYSHLIPTIASIKEALTEGKIIVSVVVPLSTAVGGKATTLMYPWEGSAAEVIQSLVPENVQVIGAFQNISAERLSDLENSVSSDVIVCGGSKDSRKNIMELAKDIPGIRAIDGGPLQNARLIEPITALIIGMNIRYKVKEGMGIRFTYLPE</sequence>
<organism evidence="4">
    <name type="scientific">Candidatus Methanofastidiosum methylothiophilum</name>
    <dbReference type="NCBI Taxonomy" id="1705564"/>
    <lineage>
        <taxon>Archaea</taxon>
        <taxon>Methanobacteriati</taxon>
        <taxon>Methanobacteriota</taxon>
        <taxon>Stenosarchaea group</taxon>
        <taxon>Candidatus Methanofastidiosia</taxon>
        <taxon>Candidatus Methanofastidiosales</taxon>
        <taxon>Candidatus Methanofastidiosaceae</taxon>
        <taxon>Candidatus Methanofastidiosum</taxon>
    </lineage>
</organism>
<gene>
    <name evidence="3" type="ORF">AN188_00033</name>
    <name evidence="4" type="ORF">APG09_00948</name>
</gene>
<feature type="domain" description="Pyrroline-5-carboxylate reductase catalytic N-terminal" evidence="2">
    <location>
        <begin position="3"/>
        <end position="123"/>
    </location>
</feature>
<dbReference type="GO" id="GO:0102261">
    <property type="term" value="F:8-hydroxy-5-deazaflavin:NADPH oxidoreductase activity"/>
    <property type="evidence" value="ECO:0007669"/>
    <property type="project" value="UniProtKB-EC"/>
</dbReference>
<dbReference type="AlphaFoldDB" id="A0A150JEW9"/>
<evidence type="ECO:0000256" key="1">
    <source>
        <dbReference type="ARBA" id="ARBA00023002"/>
    </source>
</evidence>
<dbReference type="GO" id="GO:0015677">
    <property type="term" value="P:copper ion import"/>
    <property type="evidence" value="ECO:0007669"/>
    <property type="project" value="TreeGrafter"/>
</dbReference>
<dbReference type="EMBL" id="LNJE01000009">
    <property type="protein sequence ID" value="KYC57807.1"/>
    <property type="molecule type" value="Genomic_DNA"/>
</dbReference>
<dbReference type="GO" id="GO:0016651">
    <property type="term" value="F:oxidoreductase activity, acting on NAD(P)H"/>
    <property type="evidence" value="ECO:0007669"/>
    <property type="project" value="InterPro"/>
</dbReference>
<comment type="caution">
    <text evidence="4">The sequence shown here is derived from an EMBL/GenBank/DDBJ whole genome shotgun (WGS) entry which is preliminary data.</text>
</comment>
<dbReference type="InterPro" id="IPR028939">
    <property type="entry name" value="P5C_Rdtase_cat_N"/>
</dbReference>
<dbReference type="Proteomes" id="UP000092420">
    <property type="component" value="Unassembled WGS sequence"/>
</dbReference>
<accession>A0A150JEP2</accession>
<dbReference type="GO" id="GO:0070967">
    <property type="term" value="F:coenzyme F420 binding"/>
    <property type="evidence" value="ECO:0007669"/>
    <property type="project" value="InterPro"/>
</dbReference>
<accession>A0A150JKV1</accession>
<dbReference type="PANTHER" id="PTHR14239:SF0">
    <property type="entry name" value="F420-DEPENDENT NADP REDUCTASE"/>
    <property type="match status" value="1"/>
</dbReference>
<dbReference type="InterPro" id="IPR010185">
    <property type="entry name" value="NpdG"/>
</dbReference>
<dbReference type="GO" id="GO:0008823">
    <property type="term" value="F:cupric reductase (NADH) activity"/>
    <property type="evidence" value="ECO:0007669"/>
    <property type="project" value="TreeGrafter"/>
</dbReference>
<name>A0A150JEW9_9EURY</name>
<keyword evidence="1 4" id="KW-0560">Oxidoreductase</keyword>